<accession>A0A3B1DYM6</accession>
<organism evidence="1">
    <name type="scientific">hydrothermal vent metagenome</name>
    <dbReference type="NCBI Taxonomy" id="652676"/>
    <lineage>
        <taxon>unclassified sequences</taxon>
        <taxon>metagenomes</taxon>
        <taxon>ecological metagenomes</taxon>
    </lineage>
</organism>
<protein>
    <submittedName>
        <fullName evidence="1">Uncharacterized protein</fullName>
    </submittedName>
</protein>
<evidence type="ECO:0000313" key="1">
    <source>
        <dbReference type="EMBL" id="VAX40680.1"/>
    </source>
</evidence>
<gene>
    <name evidence="1" type="ORF">MNBD_PLANCTO02-2918</name>
</gene>
<reference evidence="1" key="1">
    <citation type="submission" date="2018-06" db="EMBL/GenBank/DDBJ databases">
        <authorList>
            <person name="Zhirakovskaya E."/>
        </authorList>
    </citation>
    <scope>NUCLEOTIDE SEQUENCE</scope>
</reference>
<name>A0A3B1DYM6_9ZZZZ</name>
<sequence>MQKLLKAKSILMKINGQSLQRDYSRQVELPRPDGSSVILRLQPLPLGFHRQVKKQGILAPLPPARIARDSSGRPLRDERGVAIMLEDEHDRVFLEEWELYHQRLAVLIVAKALEVDPTVEFETVPPNQLDDWAEYADELYAELEASGFSAGDLIYLCEEVCRMSNLAGEHLSQATTDFIPQSNP</sequence>
<dbReference type="EMBL" id="UOGL01000472">
    <property type="protein sequence ID" value="VAX40680.1"/>
    <property type="molecule type" value="Genomic_DNA"/>
</dbReference>
<dbReference type="AlphaFoldDB" id="A0A3B1DYM6"/>
<proteinExistence type="predicted"/>